<accession>A0ACC0UKK4</accession>
<proteinExistence type="predicted"/>
<dbReference type="Proteomes" id="UP001207468">
    <property type="component" value="Unassembled WGS sequence"/>
</dbReference>
<evidence type="ECO:0000313" key="1">
    <source>
        <dbReference type="EMBL" id="KAI9512270.1"/>
    </source>
</evidence>
<protein>
    <submittedName>
        <fullName evidence="1">FMN-dependent dehydrogenase-domain-containing protein</fullName>
    </submittedName>
</protein>
<dbReference type="EMBL" id="JAGFNK010000011">
    <property type="protein sequence ID" value="KAI9512270.1"/>
    <property type="molecule type" value="Genomic_DNA"/>
</dbReference>
<organism evidence="1 2">
    <name type="scientific">Russula earlei</name>
    <dbReference type="NCBI Taxonomy" id="71964"/>
    <lineage>
        <taxon>Eukaryota</taxon>
        <taxon>Fungi</taxon>
        <taxon>Dikarya</taxon>
        <taxon>Basidiomycota</taxon>
        <taxon>Agaricomycotina</taxon>
        <taxon>Agaricomycetes</taxon>
        <taxon>Russulales</taxon>
        <taxon>Russulaceae</taxon>
        <taxon>Russula</taxon>
    </lineage>
</organism>
<evidence type="ECO:0000313" key="2">
    <source>
        <dbReference type="Proteomes" id="UP001207468"/>
    </source>
</evidence>
<sequence length="90" mass="10062">MCRRDVVLPGVGQVTRGMDVLKALCLGAHAVGLRQVFLYANSIWGEEGCMHGIEIMQEEIELGMRLLGVTRLEESRPERVQFVDHARLGL</sequence>
<gene>
    <name evidence="1" type="ORF">F5148DRAFT_973974</name>
</gene>
<reference evidence="1" key="1">
    <citation type="submission" date="2021-03" db="EMBL/GenBank/DDBJ databases">
        <title>Evolutionary priming and transition to the ectomycorrhizal habit in an iconic lineage of mushroom-forming fungi: is preadaptation a requirement?</title>
        <authorList>
            <consortium name="DOE Joint Genome Institute"/>
            <person name="Looney B.P."/>
            <person name="Miyauchi S."/>
            <person name="Morin E."/>
            <person name="Drula E."/>
            <person name="Courty P.E."/>
            <person name="Chicoki N."/>
            <person name="Fauchery L."/>
            <person name="Kohler A."/>
            <person name="Kuo A."/>
            <person name="LaButti K."/>
            <person name="Pangilinan J."/>
            <person name="Lipzen A."/>
            <person name="Riley R."/>
            <person name="Andreopoulos W."/>
            <person name="He G."/>
            <person name="Johnson J."/>
            <person name="Barry K.W."/>
            <person name="Grigoriev I.V."/>
            <person name="Nagy L."/>
            <person name="Hibbett D."/>
            <person name="Henrissat B."/>
            <person name="Matheny P.B."/>
            <person name="Labbe J."/>
            <person name="Martin A.F."/>
        </authorList>
    </citation>
    <scope>NUCLEOTIDE SEQUENCE</scope>
    <source>
        <strain evidence="1">BPL698</strain>
    </source>
</reference>
<name>A0ACC0UKK4_9AGAM</name>
<keyword evidence="2" id="KW-1185">Reference proteome</keyword>
<comment type="caution">
    <text evidence="1">The sequence shown here is derived from an EMBL/GenBank/DDBJ whole genome shotgun (WGS) entry which is preliminary data.</text>
</comment>